<dbReference type="Pfam" id="PF12680">
    <property type="entry name" value="SnoaL_2"/>
    <property type="match status" value="1"/>
</dbReference>
<sequence>MLVDEETARKLAESLVAAFNDRDEARLHALFREDVVMRSPVIYQLMGAEGVLRGREAVAPYLRLVYTQLGHTRFRLQGVYCGAGSFAMRCSTVFEKEAVEFFEVDDKGLITSWNACFDSLKLP</sequence>
<organism evidence="2 3">
    <name type="scientific">Fundidesulfovibrio magnetotacticus</name>
    <dbReference type="NCBI Taxonomy" id="2730080"/>
    <lineage>
        <taxon>Bacteria</taxon>
        <taxon>Pseudomonadati</taxon>
        <taxon>Thermodesulfobacteriota</taxon>
        <taxon>Desulfovibrionia</taxon>
        <taxon>Desulfovibrionales</taxon>
        <taxon>Desulfovibrionaceae</taxon>
        <taxon>Fundidesulfovibrio</taxon>
    </lineage>
</organism>
<evidence type="ECO:0000259" key="1">
    <source>
        <dbReference type="Pfam" id="PF12680"/>
    </source>
</evidence>
<proteinExistence type="predicted"/>
<keyword evidence="3" id="KW-1185">Reference proteome</keyword>
<name>A0A6V8LUH1_9BACT</name>
<dbReference type="InterPro" id="IPR032710">
    <property type="entry name" value="NTF2-like_dom_sf"/>
</dbReference>
<accession>A0A6V8LUH1</accession>
<gene>
    <name evidence="2" type="ORF">NNJEOMEG_02447</name>
</gene>
<dbReference type="InterPro" id="IPR037401">
    <property type="entry name" value="SnoaL-like"/>
</dbReference>
<dbReference type="Gene3D" id="3.10.450.50">
    <property type="match status" value="1"/>
</dbReference>
<feature type="domain" description="SnoaL-like" evidence="1">
    <location>
        <begin position="13"/>
        <end position="111"/>
    </location>
</feature>
<comment type="caution">
    <text evidence="2">The sequence shown here is derived from an EMBL/GenBank/DDBJ whole genome shotgun (WGS) entry which is preliminary data.</text>
</comment>
<dbReference type="SUPFAM" id="SSF54427">
    <property type="entry name" value="NTF2-like"/>
    <property type="match status" value="1"/>
</dbReference>
<evidence type="ECO:0000313" key="2">
    <source>
        <dbReference type="EMBL" id="GFK94600.1"/>
    </source>
</evidence>
<reference evidence="2 3" key="1">
    <citation type="submission" date="2020-04" db="EMBL/GenBank/DDBJ databases">
        <authorList>
            <consortium name="Desulfovibrio sp. FSS-1 genome sequencing consortium"/>
            <person name="Shimoshige H."/>
            <person name="Kobayashi H."/>
            <person name="Maekawa T."/>
        </authorList>
    </citation>
    <scope>NUCLEOTIDE SEQUENCE [LARGE SCALE GENOMIC DNA]</scope>
    <source>
        <strain evidence="2 3">SIID29052-01</strain>
    </source>
</reference>
<protein>
    <recommendedName>
        <fullName evidence="1">SnoaL-like domain-containing protein</fullName>
    </recommendedName>
</protein>
<reference evidence="2 3" key="2">
    <citation type="submission" date="2020-05" db="EMBL/GenBank/DDBJ databases">
        <title>Draft genome sequence of Desulfovibrio sp. strainFSS-1.</title>
        <authorList>
            <person name="Shimoshige H."/>
            <person name="Kobayashi H."/>
            <person name="Maekawa T."/>
        </authorList>
    </citation>
    <scope>NUCLEOTIDE SEQUENCE [LARGE SCALE GENOMIC DNA]</scope>
    <source>
        <strain evidence="2 3">SIID29052-01</strain>
    </source>
</reference>
<dbReference type="AlphaFoldDB" id="A0A6V8LUH1"/>
<dbReference type="Proteomes" id="UP000494245">
    <property type="component" value="Unassembled WGS sequence"/>
</dbReference>
<evidence type="ECO:0000313" key="3">
    <source>
        <dbReference type="Proteomes" id="UP000494245"/>
    </source>
</evidence>
<dbReference type="EMBL" id="BLTE01000011">
    <property type="protein sequence ID" value="GFK94600.1"/>
    <property type="molecule type" value="Genomic_DNA"/>
</dbReference>
<dbReference type="RefSeq" id="WP_173084834.1">
    <property type="nucleotide sequence ID" value="NZ_BLTE01000011.1"/>
</dbReference>